<accession>A0ABW6XR88</accession>
<organism evidence="1 2">
    <name type="scientific">Streptomyces flavochromogenes</name>
    <dbReference type="NCBI Taxonomy" id="68199"/>
    <lineage>
        <taxon>Bacteria</taxon>
        <taxon>Bacillati</taxon>
        <taxon>Actinomycetota</taxon>
        <taxon>Actinomycetes</taxon>
        <taxon>Kitasatosporales</taxon>
        <taxon>Streptomycetaceae</taxon>
        <taxon>Streptomyces</taxon>
    </lineage>
</organism>
<evidence type="ECO:0000313" key="2">
    <source>
        <dbReference type="Proteomes" id="UP001602370"/>
    </source>
</evidence>
<protein>
    <recommendedName>
        <fullName evidence="3">CYTH domain-containing protein</fullName>
    </recommendedName>
</protein>
<evidence type="ECO:0008006" key="3">
    <source>
        <dbReference type="Google" id="ProtNLM"/>
    </source>
</evidence>
<evidence type="ECO:0000313" key="1">
    <source>
        <dbReference type="EMBL" id="MFF5919881.1"/>
    </source>
</evidence>
<reference evidence="1 2" key="1">
    <citation type="submission" date="2024-10" db="EMBL/GenBank/DDBJ databases">
        <title>The Natural Products Discovery Center: Release of the First 8490 Sequenced Strains for Exploring Actinobacteria Biosynthetic Diversity.</title>
        <authorList>
            <person name="Kalkreuter E."/>
            <person name="Kautsar S.A."/>
            <person name="Yang D."/>
            <person name="Bader C.D."/>
            <person name="Teijaro C.N."/>
            <person name="Fluegel L."/>
            <person name="Davis C.M."/>
            <person name="Simpson J.R."/>
            <person name="Lauterbach L."/>
            <person name="Steele A.D."/>
            <person name="Gui C."/>
            <person name="Meng S."/>
            <person name="Li G."/>
            <person name="Viehrig K."/>
            <person name="Ye F."/>
            <person name="Su P."/>
            <person name="Kiefer A.F."/>
            <person name="Nichols A."/>
            <person name="Cepeda A.J."/>
            <person name="Yan W."/>
            <person name="Fan B."/>
            <person name="Jiang Y."/>
            <person name="Adhikari A."/>
            <person name="Zheng C.-J."/>
            <person name="Schuster L."/>
            <person name="Cowan T.M."/>
            <person name="Smanski M.J."/>
            <person name="Chevrette M.G."/>
            <person name="De Carvalho L.P.S."/>
            <person name="Shen B."/>
        </authorList>
    </citation>
    <scope>NUCLEOTIDE SEQUENCE [LARGE SCALE GENOMIC DNA]</scope>
    <source>
        <strain evidence="1 2">NPDC012605</strain>
    </source>
</reference>
<name>A0ABW6XR88_9ACTN</name>
<proteinExistence type="predicted"/>
<dbReference type="RefSeq" id="WP_030319704.1">
    <property type="nucleotide sequence ID" value="NZ_JBIBDZ010000004.1"/>
</dbReference>
<comment type="caution">
    <text evidence="1">The sequence shown here is derived from an EMBL/GenBank/DDBJ whole genome shotgun (WGS) entry which is preliminary data.</text>
</comment>
<sequence length="250" mass="27067">MNLLPIEIKVNIEGEAAAALSALGGEGVAQTTRRIWFAEDRDGVADGRVRLLDEGVIVRFRIGGGLDELTVKLRPCDREKLVGRFTDPFDATPFTYRIEEDWSADRRMVAASLTHGHPPGALLGAVQPGADSAASIGALQDQFLDVCVPAVRLDGLVALGPVLSTKAADVALGDLEVDLEAWRVAGLQFLEASTRVKPKDGDDVEELAARAERRQRKLEEAVRERGVTLSELPDSKTRRVLTALAKARRP</sequence>
<gene>
    <name evidence="1" type="ORF">ACFY8C_16290</name>
</gene>
<dbReference type="Proteomes" id="UP001602370">
    <property type="component" value="Unassembled WGS sequence"/>
</dbReference>
<dbReference type="EMBL" id="JBIBDZ010000004">
    <property type="protein sequence ID" value="MFF5919881.1"/>
    <property type="molecule type" value="Genomic_DNA"/>
</dbReference>
<keyword evidence="2" id="KW-1185">Reference proteome</keyword>